<keyword evidence="2" id="KW-1185">Reference proteome</keyword>
<dbReference type="OrthoDB" id="668426at2"/>
<dbReference type="Proteomes" id="UP000321436">
    <property type="component" value="Unassembled WGS sequence"/>
</dbReference>
<reference evidence="1 2" key="1">
    <citation type="submission" date="2019-07" db="EMBL/GenBank/DDBJ databases">
        <title>Whole genome shotgun sequence of Chitinophaga cymbidii NBRC 109752.</title>
        <authorList>
            <person name="Hosoyama A."/>
            <person name="Uohara A."/>
            <person name="Ohji S."/>
            <person name="Ichikawa N."/>
        </authorList>
    </citation>
    <scope>NUCLEOTIDE SEQUENCE [LARGE SCALE GENOMIC DNA]</scope>
    <source>
        <strain evidence="1 2">NBRC 109752</strain>
    </source>
</reference>
<comment type="caution">
    <text evidence="1">The sequence shown here is derived from an EMBL/GenBank/DDBJ whole genome shotgun (WGS) entry which is preliminary data.</text>
</comment>
<dbReference type="AlphaFoldDB" id="A0A512RP92"/>
<protein>
    <submittedName>
        <fullName evidence="1">Uncharacterized protein</fullName>
    </submittedName>
</protein>
<organism evidence="1 2">
    <name type="scientific">Chitinophaga cymbidii</name>
    <dbReference type="NCBI Taxonomy" id="1096750"/>
    <lineage>
        <taxon>Bacteria</taxon>
        <taxon>Pseudomonadati</taxon>
        <taxon>Bacteroidota</taxon>
        <taxon>Chitinophagia</taxon>
        <taxon>Chitinophagales</taxon>
        <taxon>Chitinophagaceae</taxon>
        <taxon>Chitinophaga</taxon>
    </lineage>
</organism>
<evidence type="ECO:0000313" key="2">
    <source>
        <dbReference type="Proteomes" id="UP000321436"/>
    </source>
</evidence>
<dbReference type="RefSeq" id="WP_146865192.1">
    <property type="nucleotide sequence ID" value="NZ_BKAU01000005.1"/>
</dbReference>
<name>A0A512RP92_9BACT</name>
<proteinExistence type="predicted"/>
<gene>
    <name evidence="1" type="ORF">CCY01nite_37780</name>
</gene>
<evidence type="ECO:0000313" key="1">
    <source>
        <dbReference type="EMBL" id="GEP97518.1"/>
    </source>
</evidence>
<dbReference type="EMBL" id="BKAU01000005">
    <property type="protein sequence ID" value="GEP97518.1"/>
    <property type="molecule type" value="Genomic_DNA"/>
</dbReference>
<sequence>MAIMKNPLQFTGSLGHLSAYTIQGSDKVILRTKGGASKKKIKTSPKFARTRENNSEFGRCAKVASSIRAAIWPVKHMADYNFTPTLIALAKHVQGMDKKNARGKREVPFSQHRYLLEGFNLNRQNPFDSVVRHPLSYSIDKATAAIQLPHLVPGVNFRIPWQWPVFRFVASLGIMNDHGRQGNMSTGYAVWMQTEWHPVLQPFPSQILELEFSHAALLKSSTLLLSIGIETGMPMSSTMINPAKYGGCAKILAAG</sequence>
<accession>A0A512RP92</accession>